<keyword evidence="1" id="KW-0233">DNA recombination</keyword>
<dbReference type="CDD" id="cd01189">
    <property type="entry name" value="INT_ICEBs1_C_like"/>
    <property type="match status" value="1"/>
</dbReference>
<accession>A0ABT4HZF0</accession>
<comment type="caution">
    <text evidence="3">The sequence shown here is derived from an EMBL/GenBank/DDBJ whole genome shotgun (WGS) entry which is preliminary data.</text>
</comment>
<evidence type="ECO:0000259" key="2">
    <source>
        <dbReference type="PROSITE" id="PS51898"/>
    </source>
</evidence>
<dbReference type="InterPro" id="IPR002104">
    <property type="entry name" value="Integrase_catalytic"/>
</dbReference>
<dbReference type="InterPro" id="IPR013762">
    <property type="entry name" value="Integrase-like_cat_sf"/>
</dbReference>
<evidence type="ECO:0000313" key="3">
    <source>
        <dbReference type="EMBL" id="MCZ0831605.1"/>
    </source>
</evidence>
<gene>
    <name evidence="3" type="ORF">O0535_12655</name>
</gene>
<reference evidence="3" key="1">
    <citation type="submission" date="2022-09" db="EMBL/GenBank/DDBJ databases">
        <title>Genome analysis and characterization of larvicidal activity of Brevibacillus strains.</title>
        <authorList>
            <person name="Patrusheva E.V."/>
            <person name="Izotova A.O."/>
            <person name="Toshchakov S.V."/>
            <person name="Sineoky S.P."/>
        </authorList>
    </citation>
    <scope>NUCLEOTIDE SEQUENCE</scope>
    <source>
        <strain evidence="3">VKPM_B-13244</strain>
    </source>
</reference>
<proteinExistence type="predicted"/>
<dbReference type="Proteomes" id="UP001067708">
    <property type="component" value="Unassembled WGS sequence"/>
</dbReference>
<dbReference type="SUPFAM" id="SSF56349">
    <property type="entry name" value="DNA breaking-rejoining enzymes"/>
    <property type="match status" value="1"/>
</dbReference>
<dbReference type="EMBL" id="JAPTNG010000008">
    <property type="protein sequence ID" value="MCZ0831605.1"/>
    <property type="molecule type" value="Genomic_DNA"/>
</dbReference>
<organism evidence="3 4">
    <name type="scientific">Brevibacillus halotolerans</name>
    <dbReference type="NCBI Taxonomy" id="1507437"/>
    <lineage>
        <taxon>Bacteria</taxon>
        <taxon>Bacillati</taxon>
        <taxon>Bacillota</taxon>
        <taxon>Bacilli</taxon>
        <taxon>Bacillales</taxon>
        <taxon>Paenibacillaceae</taxon>
        <taxon>Brevibacillus</taxon>
    </lineage>
</organism>
<dbReference type="Pfam" id="PF00589">
    <property type="entry name" value="Phage_integrase"/>
    <property type="match status" value="1"/>
</dbReference>
<evidence type="ECO:0000256" key="1">
    <source>
        <dbReference type="ARBA" id="ARBA00023172"/>
    </source>
</evidence>
<dbReference type="Gene3D" id="1.10.443.10">
    <property type="entry name" value="Intergrase catalytic core"/>
    <property type="match status" value="1"/>
</dbReference>
<sequence>MVAYDDGRPQDPRNLLRHYERLIKGCGLPPIRFHDLRHTHATMLLQLGEHPKVVSERLGHSRVGITMDVYSHVMPDMQKDAADNFEKMMKQKQPKRL</sequence>
<feature type="domain" description="Tyr recombinase" evidence="2">
    <location>
        <begin position="1"/>
        <end position="83"/>
    </location>
</feature>
<evidence type="ECO:0000313" key="4">
    <source>
        <dbReference type="Proteomes" id="UP001067708"/>
    </source>
</evidence>
<protein>
    <submittedName>
        <fullName evidence="3">Site-specific integrase</fullName>
    </submittedName>
</protein>
<keyword evidence="4" id="KW-1185">Reference proteome</keyword>
<dbReference type="InterPro" id="IPR011010">
    <property type="entry name" value="DNA_brk_join_enz"/>
</dbReference>
<dbReference type="PROSITE" id="PS51898">
    <property type="entry name" value="TYR_RECOMBINASE"/>
    <property type="match status" value="1"/>
</dbReference>
<name>A0ABT4HZF0_9BACL</name>